<keyword evidence="7 11" id="KW-0315">Glutamine amidotransferase</keyword>
<keyword evidence="12" id="KW-1133">Transmembrane helix</keyword>
<dbReference type="FunFam" id="3.50.30.20:FF:000001">
    <property type="entry name" value="Carbamoyl-phosphate synthase small chain"/>
    <property type="match status" value="1"/>
</dbReference>
<keyword evidence="12" id="KW-0472">Membrane</keyword>
<dbReference type="Proteomes" id="UP000184196">
    <property type="component" value="Unassembled WGS sequence"/>
</dbReference>
<protein>
    <recommendedName>
        <fullName evidence="11">Carbamoyl phosphate synthase small chain</fullName>
        <ecNumber evidence="11">6.3.5.5</ecNumber>
    </recommendedName>
    <alternativeName>
        <fullName evidence="11">Carbamoyl phosphate synthetase glutamine chain</fullName>
    </alternativeName>
</protein>
<keyword evidence="8 11" id="KW-0665">Pyrimidine biosynthesis</keyword>
<evidence type="ECO:0000256" key="7">
    <source>
        <dbReference type="ARBA" id="ARBA00022962"/>
    </source>
</evidence>
<feature type="binding site" evidence="11">
    <location>
        <position position="221"/>
    </location>
    <ligand>
        <name>L-glutamine</name>
        <dbReference type="ChEBI" id="CHEBI:58359"/>
    </ligand>
</feature>
<dbReference type="PANTHER" id="PTHR43418">
    <property type="entry name" value="MULTIFUNCTIONAL TRYPTOPHAN BIOSYNTHESIS PROTEIN-RELATED"/>
    <property type="match status" value="1"/>
</dbReference>
<evidence type="ECO:0000313" key="14">
    <source>
        <dbReference type="EMBL" id="SHE52584.1"/>
    </source>
</evidence>
<evidence type="ECO:0000256" key="8">
    <source>
        <dbReference type="ARBA" id="ARBA00022975"/>
    </source>
</evidence>
<feature type="binding site" evidence="11">
    <location>
        <position position="292"/>
    </location>
    <ligand>
        <name>L-glutamine</name>
        <dbReference type="ChEBI" id="CHEBI:58359"/>
    </ligand>
</feature>
<keyword evidence="6 11" id="KW-0067">ATP-binding</keyword>
<gene>
    <name evidence="11" type="primary">carA</name>
    <name evidence="14" type="ORF">SAMN02745218_00423</name>
</gene>
<dbReference type="EMBL" id="FQUW01000006">
    <property type="protein sequence ID" value="SHE52584.1"/>
    <property type="molecule type" value="Genomic_DNA"/>
</dbReference>
<dbReference type="GO" id="GO:0004359">
    <property type="term" value="F:glutaminase activity"/>
    <property type="evidence" value="ECO:0007669"/>
    <property type="project" value="RHEA"/>
</dbReference>
<evidence type="ECO:0000313" key="15">
    <source>
        <dbReference type="Proteomes" id="UP000184196"/>
    </source>
</evidence>
<evidence type="ECO:0000256" key="2">
    <source>
        <dbReference type="ARBA" id="ARBA00005077"/>
    </source>
</evidence>
<dbReference type="InterPro" id="IPR036480">
    <property type="entry name" value="CarbP_synth_ssu_N_sf"/>
</dbReference>
<dbReference type="SUPFAM" id="SSF52021">
    <property type="entry name" value="Carbamoyl phosphate synthetase, small subunit N-terminal domain"/>
    <property type="match status" value="1"/>
</dbReference>
<accession>A0A1M4U7G5</accession>
<dbReference type="GO" id="GO:0004088">
    <property type="term" value="F:carbamoyl-phosphate synthase (glutamine-hydrolyzing) activity"/>
    <property type="evidence" value="ECO:0007669"/>
    <property type="project" value="UniProtKB-UniRule"/>
</dbReference>
<dbReference type="InterPro" id="IPR035686">
    <property type="entry name" value="CPSase_GATase1"/>
</dbReference>
<dbReference type="HAMAP" id="MF_01209">
    <property type="entry name" value="CPSase_S_chain"/>
    <property type="match status" value="1"/>
</dbReference>
<evidence type="ECO:0000256" key="4">
    <source>
        <dbReference type="ARBA" id="ARBA00022598"/>
    </source>
</evidence>
<dbReference type="GO" id="GO:0006207">
    <property type="term" value="P:'de novo' pyrimidine nucleobase biosynthetic process"/>
    <property type="evidence" value="ECO:0007669"/>
    <property type="project" value="InterPro"/>
</dbReference>
<sequence length="358" mass="39951">MQAILALEDGTVFTGRAFGARGERWGEVVFNTAMTGYQEILTDPSYCGQIVVMTYPLIGNYGINREDFESKKSFVRGFVVHEECDRPSNWRASYRLSDFLAREGVVGISGIDTRALTRHLRNRGTMRGVLSTECDDPALLVEKARQCPHLTGQELVLEVATKEIFTLEGKGYRVILIDLGSKLNIIRHLQKRNCEIVVVPPTATARKIMALEPDGILLSNGPGDPMDVPYTIKTIKELIGQYPIFGICLGHQVIALALGARTYKMKFGHRGANHPVKDLRTGRVYITSQNHGFAVADDSLAGLPVEISHRNLNDGTVEGIRHRELPVFSVQYHPEASPGPRESAYLFDEFIQLMQRRK</sequence>
<feature type="binding site" evidence="11">
    <location>
        <position position="249"/>
    </location>
    <ligand>
        <name>L-glutamine</name>
        <dbReference type="ChEBI" id="CHEBI:58359"/>
    </ligand>
</feature>
<dbReference type="CDD" id="cd01744">
    <property type="entry name" value="GATase1_CPSase"/>
    <property type="match status" value="1"/>
</dbReference>
<dbReference type="PRINTS" id="PR00097">
    <property type="entry name" value="ANTSNTHASEII"/>
</dbReference>
<feature type="active site" evidence="11">
    <location>
        <position position="335"/>
    </location>
</feature>
<feature type="region of interest" description="CPSase" evidence="11">
    <location>
        <begin position="1"/>
        <end position="172"/>
    </location>
</feature>
<dbReference type="Gene3D" id="3.40.50.880">
    <property type="match status" value="1"/>
</dbReference>
<feature type="binding site" evidence="11">
    <location>
        <position position="293"/>
    </location>
    <ligand>
        <name>L-glutamine</name>
        <dbReference type="ChEBI" id="CHEBI:58359"/>
    </ligand>
</feature>
<feature type="active site" description="Nucleophile" evidence="11">
    <location>
        <position position="248"/>
    </location>
</feature>
<keyword evidence="4 11" id="KW-0436">Ligase</keyword>
<comment type="pathway">
    <text evidence="1 11">Pyrimidine metabolism; UMP biosynthesis via de novo pathway; (S)-dihydroorotate from bicarbonate: step 1/3.</text>
</comment>
<feature type="active site" evidence="11">
    <location>
        <position position="333"/>
    </location>
</feature>
<dbReference type="InterPro" id="IPR050472">
    <property type="entry name" value="Anth_synth/Amidotransfase"/>
</dbReference>
<comment type="function">
    <text evidence="11">Small subunit of the glutamine-dependent carbamoyl phosphate synthetase (CPSase). CPSase catalyzes the formation of carbamoyl phosphate from the ammonia moiety of glutamine, carbonate, and phosphate donated by ATP, constituting the first step of 2 biosynthetic pathways, one leading to arginine and/or urea and the other to pyrimidine nucleotides. The small subunit (glutamine amidotransferase) binds and cleaves glutamine to supply the large subunit with the substrate ammonia.</text>
</comment>
<evidence type="ECO:0000256" key="5">
    <source>
        <dbReference type="ARBA" id="ARBA00022741"/>
    </source>
</evidence>
<comment type="similarity">
    <text evidence="3 11">Belongs to the CarA family.</text>
</comment>
<comment type="catalytic activity">
    <reaction evidence="10 11">
        <text>L-glutamine + H2O = L-glutamate + NH4(+)</text>
        <dbReference type="Rhea" id="RHEA:15889"/>
        <dbReference type="ChEBI" id="CHEBI:15377"/>
        <dbReference type="ChEBI" id="CHEBI:28938"/>
        <dbReference type="ChEBI" id="CHEBI:29985"/>
        <dbReference type="ChEBI" id="CHEBI:58359"/>
    </reaction>
</comment>
<dbReference type="GO" id="GO:0044205">
    <property type="term" value="P:'de novo' UMP biosynthetic process"/>
    <property type="evidence" value="ECO:0007669"/>
    <property type="project" value="UniProtKB-UniRule"/>
</dbReference>
<comment type="catalytic activity">
    <reaction evidence="9 11">
        <text>hydrogencarbonate + L-glutamine + 2 ATP + H2O = carbamoyl phosphate + L-glutamate + 2 ADP + phosphate + 2 H(+)</text>
        <dbReference type="Rhea" id="RHEA:18633"/>
        <dbReference type="ChEBI" id="CHEBI:15377"/>
        <dbReference type="ChEBI" id="CHEBI:15378"/>
        <dbReference type="ChEBI" id="CHEBI:17544"/>
        <dbReference type="ChEBI" id="CHEBI:29985"/>
        <dbReference type="ChEBI" id="CHEBI:30616"/>
        <dbReference type="ChEBI" id="CHEBI:43474"/>
        <dbReference type="ChEBI" id="CHEBI:58228"/>
        <dbReference type="ChEBI" id="CHEBI:58359"/>
        <dbReference type="ChEBI" id="CHEBI:456216"/>
        <dbReference type="EC" id="6.3.5.5"/>
    </reaction>
</comment>
<evidence type="ECO:0000256" key="12">
    <source>
        <dbReference type="SAM" id="Phobius"/>
    </source>
</evidence>
<dbReference type="InterPro" id="IPR029062">
    <property type="entry name" value="Class_I_gatase-like"/>
</dbReference>
<evidence type="ECO:0000259" key="13">
    <source>
        <dbReference type="SMART" id="SM01097"/>
    </source>
</evidence>
<keyword evidence="11" id="KW-0028">Amino-acid biosynthesis</keyword>
<evidence type="ECO:0000256" key="1">
    <source>
        <dbReference type="ARBA" id="ARBA00004812"/>
    </source>
</evidence>
<feature type="binding site" evidence="11">
    <location>
        <position position="223"/>
    </location>
    <ligand>
        <name>L-glutamine</name>
        <dbReference type="ChEBI" id="CHEBI:58359"/>
    </ligand>
</feature>
<feature type="domain" description="Carbamoyl-phosphate synthase small subunit N-terminal" evidence="13">
    <location>
        <begin position="1"/>
        <end position="131"/>
    </location>
</feature>
<dbReference type="Gene3D" id="3.50.30.20">
    <property type="entry name" value="Carbamoyl-phosphate synthase small subunit, N-terminal domain"/>
    <property type="match status" value="1"/>
</dbReference>
<dbReference type="GO" id="GO:0005524">
    <property type="term" value="F:ATP binding"/>
    <property type="evidence" value="ECO:0007669"/>
    <property type="project" value="UniProtKB-UniRule"/>
</dbReference>
<keyword evidence="15" id="KW-1185">Reference proteome</keyword>
<dbReference type="Pfam" id="PF00117">
    <property type="entry name" value="GATase"/>
    <property type="match status" value="1"/>
</dbReference>
<keyword evidence="5 11" id="KW-0547">Nucleotide-binding</keyword>
<evidence type="ECO:0000256" key="3">
    <source>
        <dbReference type="ARBA" id="ARBA00007800"/>
    </source>
</evidence>
<dbReference type="Pfam" id="PF00988">
    <property type="entry name" value="CPSase_sm_chain"/>
    <property type="match status" value="1"/>
</dbReference>
<dbReference type="UniPathway" id="UPA00070">
    <property type="reaction ID" value="UER00115"/>
</dbReference>
<dbReference type="GO" id="GO:0006526">
    <property type="term" value="P:L-arginine biosynthetic process"/>
    <property type="evidence" value="ECO:0007669"/>
    <property type="project" value="UniProtKB-UniRule"/>
</dbReference>
<dbReference type="OrthoDB" id="9804328at2"/>
<dbReference type="AlphaFoldDB" id="A0A1M4U7G5"/>
<comment type="subunit">
    <text evidence="11">Composed of two chains; the small (or glutamine) chain promotes the hydrolysis of glutamine to ammonia, which is used by the large (or ammonia) chain to synthesize carbamoyl phosphate. Tetramer of heterodimers (alpha,beta)4.</text>
</comment>
<dbReference type="InterPro" id="IPR002474">
    <property type="entry name" value="CarbamoylP_synth_ssu_N"/>
</dbReference>
<keyword evidence="11" id="KW-0055">Arginine biosynthesis</keyword>
<feature type="binding site" evidence="11">
    <location>
        <position position="45"/>
    </location>
    <ligand>
        <name>L-glutamine</name>
        <dbReference type="ChEBI" id="CHEBI:58359"/>
    </ligand>
</feature>
<keyword evidence="12" id="KW-0812">Transmembrane</keyword>
<dbReference type="PRINTS" id="PR00096">
    <property type="entry name" value="GATASE"/>
</dbReference>
<dbReference type="PROSITE" id="PS51273">
    <property type="entry name" value="GATASE_TYPE_1"/>
    <property type="match status" value="1"/>
</dbReference>
<evidence type="ECO:0000256" key="6">
    <source>
        <dbReference type="ARBA" id="ARBA00022840"/>
    </source>
</evidence>
<dbReference type="GO" id="GO:0006541">
    <property type="term" value="P:glutamine metabolic process"/>
    <property type="evidence" value="ECO:0007669"/>
    <property type="project" value="InterPro"/>
</dbReference>
<proteinExistence type="inferred from homology"/>
<dbReference type="NCBIfam" id="NF009475">
    <property type="entry name" value="PRK12838.1"/>
    <property type="match status" value="1"/>
</dbReference>
<dbReference type="InterPro" id="IPR017926">
    <property type="entry name" value="GATASE"/>
</dbReference>
<feature type="binding site" evidence="11">
    <location>
        <position position="252"/>
    </location>
    <ligand>
        <name>L-glutamine</name>
        <dbReference type="ChEBI" id="CHEBI:58359"/>
    </ligand>
</feature>
<organism evidence="14 15">
    <name type="scientific">Desulfofundulus australicus DSM 11792</name>
    <dbReference type="NCBI Taxonomy" id="1121425"/>
    <lineage>
        <taxon>Bacteria</taxon>
        <taxon>Bacillati</taxon>
        <taxon>Bacillota</taxon>
        <taxon>Clostridia</taxon>
        <taxon>Eubacteriales</taxon>
        <taxon>Peptococcaceae</taxon>
        <taxon>Desulfofundulus</taxon>
    </lineage>
</organism>
<dbReference type="PANTHER" id="PTHR43418:SF7">
    <property type="entry name" value="CARBAMOYL-PHOSPHATE SYNTHASE SMALL CHAIN"/>
    <property type="match status" value="1"/>
</dbReference>
<evidence type="ECO:0000256" key="11">
    <source>
        <dbReference type="HAMAP-Rule" id="MF_01209"/>
    </source>
</evidence>
<dbReference type="EC" id="6.3.5.5" evidence="11"/>
<comment type="pathway">
    <text evidence="2 11">Amino-acid biosynthesis; L-arginine biosynthesis; carbamoyl phosphate from bicarbonate: step 1/1.</text>
</comment>
<name>A0A1M4U7G5_9FIRM</name>
<dbReference type="SUPFAM" id="SSF52317">
    <property type="entry name" value="Class I glutamine amidotransferase-like"/>
    <property type="match status" value="1"/>
</dbReference>
<dbReference type="NCBIfam" id="TIGR01368">
    <property type="entry name" value="CPSaseIIsmall"/>
    <property type="match status" value="1"/>
</dbReference>
<feature type="transmembrane region" description="Helical" evidence="12">
    <location>
        <begin position="242"/>
        <end position="260"/>
    </location>
</feature>
<dbReference type="UniPathway" id="UPA00068">
    <property type="reaction ID" value="UER00171"/>
</dbReference>
<dbReference type="SMART" id="SM01097">
    <property type="entry name" value="CPSase_sm_chain"/>
    <property type="match status" value="1"/>
</dbReference>
<dbReference type="PRINTS" id="PR00099">
    <property type="entry name" value="CPSGATASE"/>
</dbReference>
<evidence type="ECO:0000256" key="9">
    <source>
        <dbReference type="ARBA" id="ARBA00048816"/>
    </source>
</evidence>
<reference evidence="15" key="1">
    <citation type="submission" date="2016-11" db="EMBL/GenBank/DDBJ databases">
        <authorList>
            <person name="Varghese N."/>
            <person name="Submissions S."/>
        </authorList>
    </citation>
    <scope>NUCLEOTIDE SEQUENCE [LARGE SCALE GENOMIC DNA]</scope>
    <source>
        <strain evidence="15">DSM 11792</strain>
    </source>
</reference>
<dbReference type="InterPro" id="IPR006274">
    <property type="entry name" value="CarbamoylP_synth_ssu"/>
</dbReference>
<evidence type="ECO:0000256" key="10">
    <source>
        <dbReference type="ARBA" id="ARBA00049285"/>
    </source>
</evidence>
<dbReference type="RefSeq" id="WP_073162842.1">
    <property type="nucleotide sequence ID" value="NZ_FQUW01000006.1"/>
</dbReference>
<feature type="binding site" evidence="11">
    <location>
        <position position="290"/>
    </location>
    <ligand>
        <name>L-glutamine</name>
        <dbReference type="ChEBI" id="CHEBI:58359"/>
    </ligand>
</feature>